<feature type="transmembrane region" description="Helical" evidence="21">
    <location>
        <begin position="357"/>
        <end position="378"/>
    </location>
</feature>
<dbReference type="GO" id="GO:0008955">
    <property type="term" value="F:peptidoglycan glycosyltransferase activity"/>
    <property type="evidence" value="ECO:0007669"/>
    <property type="project" value="UniProtKB-EC"/>
</dbReference>
<evidence type="ECO:0000256" key="16">
    <source>
        <dbReference type="ARBA" id="ARBA00038053"/>
    </source>
</evidence>
<evidence type="ECO:0000256" key="14">
    <source>
        <dbReference type="ARBA" id="ARBA00032370"/>
    </source>
</evidence>
<keyword evidence="3" id="KW-1003">Cell membrane</keyword>
<evidence type="ECO:0000256" key="17">
    <source>
        <dbReference type="ARBA" id="ARBA00041185"/>
    </source>
</evidence>
<evidence type="ECO:0000256" key="7">
    <source>
        <dbReference type="ARBA" id="ARBA00022692"/>
    </source>
</evidence>
<feature type="transmembrane region" description="Helical" evidence="21">
    <location>
        <begin position="293"/>
        <end position="312"/>
    </location>
</feature>
<dbReference type="PANTHER" id="PTHR30474">
    <property type="entry name" value="CELL CYCLE PROTEIN"/>
    <property type="match status" value="1"/>
</dbReference>
<dbReference type="GO" id="GO:0032153">
    <property type="term" value="C:cell division site"/>
    <property type="evidence" value="ECO:0007669"/>
    <property type="project" value="TreeGrafter"/>
</dbReference>
<keyword evidence="13" id="KW-0961">Cell wall biogenesis/degradation</keyword>
<keyword evidence="7 21" id="KW-0812">Transmembrane</keyword>
<evidence type="ECO:0000256" key="15">
    <source>
        <dbReference type="ARBA" id="ARBA00033270"/>
    </source>
</evidence>
<gene>
    <name evidence="22" type="ORF">A3D54_01440</name>
</gene>
<dbReference type="InterPro" id="IPR013437">
    <property type="entry name" value="FtsW"/>
</dbReference>
<keyword evidence="9" id="KW-0573">Peptidoglycan synthesis</keyword>
<evidence type="ECO:0000256" key="11">
    <source>
        <dbReference type="ARBA" id="ARBA00023136"/>
    </source>
</evidence>
<dbReference type="GO" id="GO:0005886">
    <property type="term" value="C:plasma membrane"/>
    <property type="evidence" value="ECO:0007669"/>
    <property type="project" value="UniProtKB-SubCell"/>
</dbReference>
<keyword evidence="4 22" id="KW-0132">Cell division</keyword>
<keyword evidence="6" id="KW-0808">Transferase</keyword>
<comment type="subcellular location">
    <subcellularLocation>
        <location evidence="1">Cell membrane</location>
        <topology evidence="1">Multi-pass membrane protein</topology>
    </subcellularLocation>
</comment>
<evidence type="ECO:0000256" key="8">
    <source>
        <dbReference type="ARBA" id="ARBA00022960"/>
    </source>
</evidence>
<evidence type="ECO:0000256" key="9">
    <source>
        <dbReference type="ARBA" id="ARBA00022984"/>
    </source>
</evidence>
<evidence type="ECO:0000256" key="1">
    <source>
        <dbReference type="ARBA" id="ARBA00004651"/>
    </source>
</evidence>
<dbReference type="PANTHER" id="PTHR30474:SF2">
    <property type="entry name" value="PEPTIDOGLYCAN GLYCOSYLTRANSFERASE FTSW-RELATED"/>
    <property type="match status" value="1"/>
</dbReference>
<keyword evidence="5" id="KW-0328">Glycosyltransferase</keyword>
<proteinExistence type="inferred from homology"/>
<keyword evidence="11 21" id="KW-0472">Membrane</keyword>
<keyword evidence="8" id="KW-0133">Cell shape</keyword>
<keyword evidence="10 21" id="KW-1133">Transmembrane helix</keyword>
<evidence type="ECO:0000256" key="5">
    <source>
        <dbReference type="ARBA" id="ARBA00022676"/>
    </source>
</evidence>
<reference evidence="22 23" key="1">
    <citation type="journal article" date="2016" name="Nat. Commun.">
        <title>Thousands of microbial genomes shed light on interconnected biogeochemical processes in an aquifer system.</title>
        <authorList>
            <person name="Anantharaman K."/>
            <person name="Brown C.T."/>
            <person name="Hug L.A."/>
            <person name="Sharon I."/>
            <person name="Castelle C.J."/>
            <person name="Probst A.J."/>
            <person name="Thomas B.C."/>
            <person name="Singh A."/>
            <person name="Wilkins M.J."/>
            <person name="Karaoz U."/>
            <person name="Brodie E.L."/>
            <person name="Williams K.H."/>
            <person name="Hubbard S.S."/>
            <person name="Banfield J.F."/>
        </authorList>
    </citation>
    <scope>NUCLEOTIDE SEQUENCE [LARGE SCALE GENOMIC DNA]</scope>
</reference>
<dbReference type="GO" id="GO:0008360">
    <property type="term" value="P:regulation of cell shape"/>
    <property type="evidence" value="ECO:0007669"/>
    <property type="project" value="UniProtKB-KW"/>
</dbReference>
<evidence type="ECO:0000256" key="12">
    <source>
        <dbReference type="ARBA" id="ARBA00023306"/>
    </source>
</evidence>
<evidence type="ECO:0000256" key="4">
    <source>
        <dbReference type="ARBA" id="ARBA00022618"/>
    </source>
</evidence>
<sequence length="383" mass="42846">MLSRRFQRFKLIISGLIHERSNYHPADYFIVAAVFAIIIFGLIMLSSASSAISYASFQTSYFYFNHQLFGLALGLCLFFFLSRFDYHQYKKMALGLLIFSLLLLIVVFVPTLKAGWGHARSWISIFGFSLQPSEIVKLTFLLYLAAWIEKRGKELVDLHHGTMPLVVLLGIVSLLMLLQPDTGTLFIMLLISLAVYFVGGGNLKHITAISFAGAIILFIMIKIAPYQMDRFRCFFDASYSPEEVCYQIDQSLIAVGSGGFWGKGFGNSRQKFRYLPEVQGDAIFPIIAEETGFIFSVMLVLLYVFLFYRGWLVSQRAPDVYGRLIAIGIVTWFSAQAFINIAGMINFIPMTGVPLPFVSYGGSAMMAALAAAGILVNVSKQTR</sequence>
<evidence type="ECO:0000256" key="21">
    <source>
        <dbReference type="SAM" id="Phobius"/>
    </source>
</evidence>
<comment type="caution">
    <text evidence="22">The sequence shown here is derived from an EMBL/GenBank/DDBJ whole genome shotgun (WGS) entry which is preliminary data.</text>
</comment>
<dbReference type="Pfam" id="PF01098">
    <property type="entry name" value="FTSW_RODA_SPOVE"/>
    <property type="match status" value="1"/>
</dbReference>
<name>A0A1F5RK94_9BACT</name>
<evidence type="ECO:0000256" key="20">
    <source>
        <dbReference type="ARBA" id="ARBA00049902"/>
    </source>
</evidence>
<feature type="transmembrane region" description="Helical" evidence="21">
    <location>
        <begin position="324"/>
        <end position="345"/>
    </location>
</feature>
<accession>A0A1F5RK94</accession>
<evidence type="ECO:0000256" key="6">
    <source>
        <dbReference type="ARBA" id="ARBA00022679"/>
    </source>
</evidence>
<dbReference type="EC" id="2.4.99.28" evidence="19"/>
<evidence type="ECO:0000256" key="3">
    <source>
        <dbReference type="ARBA" id="ARBA00022475"/>
    </source>
</evidence>
<dbReference type="GO" id="GO:0009252">
    <property type="term" value="P:peptidoglycan biosynthetic process"/>
    <property type="evidence" value="ECO:0007669"/>
    <property type="project" value="UniProtKB-KW"/>
</dbReference>
<feature type="transmembrane region" description="Helical" evidence="21">
    <location>
        <begin position="183"/>
        <end position="199"/>
    </location>
</feature>
<evidence type="ECO:0000256" key="2">
    <source>
        <dbReference type="ARBA" id="ARBA00004752"/>
    </source>
</evidence>
<evidence type="ECO:0000256" key="18">
    <source>
        <dbReference type="ARBA" id="ARBA00041418"/>
    </source>
</evidence>
<evidence type="ECO:0000313" key="23">
    <source>
        <dbReference type="Proteomes" id="UP000177691"/>
    </source>
</evidence>
<comment type="similarity">
    <text evidence="16">Belongs to the SEDS family. FtsW subfamily.</text>
</comment>
<dbReference type="GO" id="GO:0071555">
    <property type="term" value="P:cell wall organization"/>
    <property type="evidence" value="ECO:0007669"/>
    <property type="project" value="UniProtKB-KW"/>
</dbReference>
<dbReference type="GO" id="GO:0051301">
    <property type="term" value="P:cell division"/>
    <property type="evidence" value="ECO:0007669"/>
    <property type="project" value="UniProtKB-KW"/>
</dbReference>
<comment type="catalytic activity">
    <reaction evidence="20">
        <text>[GlcNAc-(1-&gt;4)-Mur2Ac(oyl-L-Ala-gamma-D-Glu-L-Lys-D-Ala-D-Ala)](n)-di-trans,octa-cis-undecaprenyl diphosphate + beta-D-GlcNAc-(1-&gt;4)-Mur2Ac(oyl-L-Ala-gamma-D-Glu-L-Lys-D-Ala-D-Ala)-di-trans,octa-cis-undecaprenyl diphosphate = [GlcNAc-(1-&gt;4)-Mur2Ac(oyl-L-Ala-gamma-D-Glu-L-Lys-D-Ala-D-Ala)](n+1)-di-trans,octa-cis-undecaprenyl diphosphate + di-trans,octa-cis-undecaprenyl diphosphate + H(+)</text>
        <dbReference type="Rhea" id="RHEA:23708"/>
        <dbReference type="Rhea" id="RHEA-COMP:9602"/>
        <dbReference type="Rhea" id="RHEA-COMP:9603"/>
        <dbReference type="ChEBI" id="CHEBI:15378"/>
        <dbReference type="ChEBI" id="CHEBI:58405"/>
        <dbReference type="ChEBI" id="CHEBI:60033"/>
        <dbReference type="ChEBI" id="CHEBI:78435"/>
        <dbReference type="EC" id="2.4.99.28"/>
    </reaction>
</comment>
<dbReference type="EMBL" id="MFFU01000058">
    <property type="protein sequence ID" value="OGF14850.1"/>
    <property type="molecule type" value="Genomic_DNA"/>
</dbReference>
<feature type="transmembrane region" description="Helical" evidence="21">
    <location>
        <begin position="122"/>
        <end position="146"/>
    </location>
</feature>
<comment type="pathway">
    <text evidence="2">Cell wall biogenesis; peptidoglycan biosynthesis.</text>
</comment>
<dbReference type="NCBIfam" id="TIGR02614">
    <property type="entry name" value="ftsW"/>
    <property type="match status" value="1"/>
</dbReference>
<dbReference type="AlphaFoldDB" id="A0A1F5RK94"/>
<evidence type="ECO:0000256" key="13">
    <source>
        <dbReference type="ARBA" id="ARBA00023316"/>
    </source>
</evidence>
<dbReference type="GO" id="GO:0015648">
    <property type="term" value="F:lipid-linked peptidoglycan transporter activity"/>
    <property type="evidence" value="ECO:0007669"/>
    <property type="project" value="TreeGrafter"/>
</dbReference>
<organism evidence="22 23">
    <name type="scientific">Candidatus Falkowbacteria bacterium RIFCSPHIGHO2_02_FULL_45_15</name>
    <dbReference type="NCBI Taxonomy" id="1797987"/>
    <lineage>
        <taxon>Bacteria</taxon>
        <taxon>Candidatus Falkowiibacteriota</taxon>
    </lineage>
</organism>
<keyword evidence="12" id="KW-0131">Cell cycle</keyword>
<dbReference type="Proteomes" id="UP000177691">
    <property type="component" value="Unassembled WGS sequence"/>
</dbReference>
<protein>
    <recommendedName>
        <fullName evidence="17">Probable peptidoglycan glycosyltransferase FtsW</fullName>
        <ecNumber evidence="19">2.4.99.28</ecNumber>
    </recommendedName>
    <alternativeName>
        <fullName evidence="18">Cell division protein FtsW</fullName>
    </alternativeName>
    <alternativeName>
        <fullName evidence="15">Cell wall polymerase</fullName>
    </alternativeName>
    <alternativeName>
        <fullName evidence="14">Peptidoglycan polymerase</fullName>
    </alternativeName>
</protein>
<feature type="transmembrane region" description="Helical" evidence="21">
    <location>
        <begin position="206"/>
        <end position="224"/>
    </location>
</feature>
<feature type="transmembrane region" description="Helical" evidence="21">
    <location>
        <begin position="158"/>
        <end position="177"/>
    </location>
</feature>
<feature type="transmembrane region" description="Helical" evidence="21">
    <location>
        <begin position="61"/>
        <end position="81"/>
    </location>
</feature>
<dbReference type="InterPro" id="IPR001182">
    <property type="entry name" value="FtsW/RodA"/>
</dbReference>
<evidence type="ECO:0000313" key="22">
    <source>
        <dbReference type="EMBL" id="OGF14850.1"/>
    </source>
</evidence>
<feature type="transmembrane region" description="Helical" evidence="21">
    <location>
        <begin position="28"/>
        <end position="55"/>
    </location>
</feature>
<evidence type="ECO:0000256" key="10">
    <source>
        <dbReference type="ARBA" id="ARBA00022989"/>
    </source>
</evidence>
<feature type="transmembrane region" description="Helical" evidence="21">
    <location>
        <begin position="93"/>
        <end position="116"/>
    </location>
</feature>
<evidence type="ECO:0000256" key="19">
    <source>
        <dbReference type="ARBA" id="ARBA00044770"/>
    </source>
</evidence>